<dbReference type="Gene3D" id="3.30.1150.10">
    <property type="match status" value="1"/>
</dbReference>
<dbReference type="GO" id="GO:0055085">
    <property type="term" value="P:transmembrane transport"/>
    <property type="evidence" value="ECO:0007669"/>
    <property type="project" value="InterPro"/>
</dbReference>
<protein>
    <recommendedName>
        <fullName evidence="1">TonB C-terminal domain-containing protein</fullName>
    </recommendedName>
</protein>
<feature type="domain" description="TonB C-terminal" evidence="1">
    <location>
        <begin position="159"/>
        <end position="239"/>
    </location>
</feature>
<evidence type="ECO:0000313" key="3">
    <source>
        <dbReference type="Proteomes" id="UP000642809"/>
    </source>
</evidence>
<keyword evidence="3" id="KW-1185">Reference proteome</keyword>
<dbReference type="AlphaFoldDB" id="A0A8J3G6E4"/>
<accession>A0A8J3G6E4</accession>
<reference evidence="2" key="1">
    <citation type="journal article" date="2014" name="Int. J. Syst. Evol. Microbiol.">
        <title>Complete genome sequence of Corynebacterium casei LMG S-19264T (=DSM 44701T), isolated from a smear-ripened cheese.</title>
        <authorList>
            <consortium name="US DOE Joint Genome Institute (JGI-PGF)"/>
            <person name="Walter F."/>
            <person name="Albersmeier A."/>
            <person name="Kalinowski J."/>
            <person name="Ruckert C."/>
        </authorList>
    </citation>
    <scope>NUCLEOTIDE SEQUENCE</scope>
    <source>
        <strain evidence="2">KCTC 23224</strain>
    </source>
</reference>
<reference evidence="2" key="2">
    <citation type="submission" date="2020-09" db="EMBL/GenBank/DDBJ databases">
        <authorList>
            <person name="Sun Q."/>
            <person name="Kim S."/>
        </authorList>
    </citation>
    <scope>NUCLEOTIDE SEQUENCE</scope>
    <source>
        <strain evidence="2">KCTC 23224</strain>
    </source>
</reference>
<evidence type="ECO:0000313" key="2">
    <source>
        <dbReference type="EMBL" id="GHB47677.1"/>
    </source>
</evidence>
<name>A0A8J3G6E4_9BACT</name>
<dbReference type="Pfam" id="PF03544">
    <property type="entry name" value="TonB_C"/>
    <property type="match status" value="1"/>
</dbReference>
<dbReference type="Proteomes" id="UP000642809">
    <property type="component" value="Unassembled WGS sequence"/>
</dbReference>
<proteinExistence type="predicted"/>
<organism evidence="2 3">
    <name type="scientific">Mongoliitalea lutea</name>
    <dbReference type="NCBI Taxonomy" id="849756"/>
    <lineage>
        <taxon>Bacteria</taxon>
        <taxon>Pseudomonadati</taxon>
        <taxon>Bacteroidota</taxon>
        <taxon>Cytophagia</taxon>
        <taxon>Cytophagales</taxon>
        <taxon>Cyclobacteriaceae</taxon>
        <taxon>Mongoliitalea</taxon>
    </lineage>
</organism>
<comment type="caution">
    <text evidence="2">The sequence shown here is derived from an EMBL/GenBank/DDBJ whole genome shotgun (WGS) entry which is preliminary data.</text>
</comment>
<dbReference type="EMBL" id="BMYF01000021">
    <property type="protein sequence ID" value="GHB47677.1"/>
    <property type="molecule type" value="Genomic_DNA"/>
</dbReference>
<dbReference type="InterPro" id="IPR037682">
    <property type="entry name" value="TonB_C"/>
</dbReference>
<sequence length="241" mass="27167">MRKLVVLPIVFLFVSFHAIAQEREIIPLNEHFYPLALGFGEHTFNDVKTTPSEGEISEKIYTLDHRLVQNRKTTLGDNGVERIQISTYGPDGDLISIEITEFEEGLTYTQVHNGSRVVLELACAGNFCEGEFNGSFVDRNVFKPSLRSMDSWERFIQSELTYPVVARRVGAQGTVLLGLKISSNGSLLEKVVINPNEVHKSLAKEALRVIDLYKDGFVYAVDLQDYPIDAWLFLPVRFVLG</sequence>
<dbReference type="SUPFAM" id="SSF74653">
    <property type="entry name" value="TolA/TonB C-terminal domain"/>
    <property type="match status" value="1"/>
</dbReference>
<gene>
    <name evidence="2" type="ORF">GCM10008106_30630</name>
</gene>
<dbReference type="RefSeq" id="WP_189584655.1">
    <property type="nucleotide sequence ID" value="NZ_BMYF01000021.1"/>
</dbReference>
<evidence type="ECO:0000259" key="1">
    <source>
        <dbReference type="Pfam" id="PF03544"/>
    </source>
</evidence>